<evidence type="ECO:0000313" key="3">
    <source>
        <dbReference type="Proteomes" id="UP000199570"/>
    </source>
</evidence>
<accession>A0A1H1I435</accession>
<name>A0A1H1I435_9PSED</name>
<organism evidence="2 3">
    <name type="scientific">Pseudomonas moorei</name>
    <dbReference type="NCBI Taxonomy" id="395599"/>
    <lineage>
        <taxon>Bacteria</taxon>
        <taxon>Pseudomonadati</taxon>
        <taxon>Pseudomonadota</taxon>
        <taxon>Gammaproteobacteria</taxon>
        <taxon>Pseudomonadales</taxon>
        <taxon>Pseudomonadaceae</taxon>
        <taxon>Pseudomonas</taxon>
    </lineage>
</organism>
<feature type="domain" description="Transposon Tn7 transposition protein TnsD C-terminal" evidence="1">
    <location>
        <begin position="391"/>
        <end position="544"/>
    </location>
</feature>
<dbReference type="EMBL" id="FNKJ01000003">
    <property type="protein sequence ID" value="SDR32443.1"/>
    <property type="molecule type" value="Genomic_DNA"/>
</dbReference>
<evidence type="ECO:0000259" key="1">
    <source>
        <dbReference type="Pfam" id="PF15978"/>
    </source>
</evidence>
<evidence type="ECO:0000313" key="2">
    <source>
        <dbReference type="EMBL" id="SDR32443.1"/>
    </source>
</evidence>
<protein>
    <submittedName>
        <fullName evidence="2">Tn7-like transposition protein D</fullName>
    </submittedName>
</protein>
<reference evidence="3" key="1">
    <citation type="submission" date="2016-10" db="EMBL/GenBank/DDBJ databases">
        <authorList>
            <person name="Varghese N."/>
            <person name="Submissions S."/>
        </authorList>
    </citation>
    <scope>NUCLEOTIDE SEQUENCE [LARGE SCALE GENOMIC DNA]</scope>
    <source>
        <strain evidence="3">BS3775</strain>
    </source>
</reference>
<dbReference type="Pfam" id="PF15978">
    <property type="entry name" value="TnsD"/>
    <property type="match status" value="1"/>
</dbReference>
<dbReference type="Proteomes" id="UP000199570">
    <property type="component" value="Unassembled WGS sequence"/>
</dbReference>
<sequence length="640" mass="72806">MKIPNFPVPVVNETYASAIARHLARTAGSKARHLRHLSLWHSQPNTIAPHNSHNLCALMPNGHPWADNPEYLINHNTLVPMCLYFAPKSRREKVVTEITSKLSRPNSMLGLSVIAGRSIRPPLNAKHCSICVQNDLDIFGFSVAYRQHQPSFVKICTIHNQVLSSNCVNCFPNKPSEFWRMAGVCSCKIPNTPPVLNKCSPSDFESWLWLARQVDYILADRSTKQDDHQLHLDLALRERGFQLPNGHIDRKKIDLEIIDKFGYGILCELDMFSDPSKESSKTLQFSKSSRANTANYIPNAMQMLLLTRAARDSILDLEERPAPMISPAQTVSLTYVPRTHLTCLTEQVIREALKKNHYKIEPTATSLNITSSKLRGELCHFQISLPISAQIIKKIGADKLGTTLELLKNGYDRVYISKKLEISIYTIRSIELANPSLHCNRHLARFARHQTTNRTKYLRLCAQHPSTSLNELRKKSPTCVAWLERYDKEWLQQQPRGKGRPRLAKVNLAKRERMDSIATERIITTVREELSKLTRPIKLSKTRLLLAGNISINYNSENMLARFPNAFAAAELHTESKDMFYKRLIKWTLTEHKKTGKNLSQYTLSRLTSISPSNIKQLKVFIFDLAQELGIHIATGSILN</sequence>
<proteinExistence type="predicted"/>
<keyword evidence="3" id="KW-1185">Reference proteome</keyword>
<dbReference type="AlphaFoldDB" id="A0A1H1I435"/>
<dbReference type="InterPro" id="IPR032750">
    <property type="entry name" value="TnsD_C"/>
</dbReference>
<gene>
    <name evidence="2" type="ORF">SAMN04490195_4862</name>
</gene>